<evidence type="ECO:0000256" key="1">
    <source>
        <dbReference type="SAM" id="MobiDB-lite"/>
    </source>
</evidence>
<feature type="region of interest" description="Disordered" evidence="1">
    <location>
        <begin position="39"/>
        <end position="70"/>
    </location>
</feature>
<dbReference type="Proteomes" id="UP000054270">
    <property type="component" value="Unassembled WGS sequence"/>
</dbReference>
<dbReference type="AlphaFoldDB" id="A0A0D2MMR2"/>
<feature type="region of interest" description="Disordered" evidence="1">
    <location>
        <begin position="1"/>
        <end position="22"/>
    </location>
</feature>
<keyword evidence="3" id="KW-1185">Reference proteome</keyword>
<sequence length="78" mass="8948">MGDDSLDADAISDRPPLLKRRYRTRKQRADVFIFYQPKGEGVTRSNGKRKMGDREEDEPDSRARKTGKSAPFVCNVIF</sequence>
<dbReference type="EMBL" id="KN817533">
    <property type="protein sequence ID" value="KJA25213.1"/>
    <property type="molecule type" value="Genomic_DNA"/>
</dbReference>
<protein>
    <submittedName>
        <fullName evidence="2">Uncharacterized protein</fullName>
    </submittedName>
</protein>
<organism evidence="2 3">
    <name type="scientific">Hypholoma sublateritium (strain FD-334 SS-4)</name>
    <dbReference type="NCBI Taxonomy" id="945553"/>
    <lineage>
        <taxon>Eukaryota</taxon>
        <taxon>Fungi</taxon>
        <taxon>Dikarya</taxon>
        <taxon>Basidiomycota</taxon>
        <taxon>Agaricomycotina</taxon>
        <taxon>Agaricomycetes</taxon>
        <taxon>Agaricomycetidae</taxon>
        <taxon>Agaricales</taxon>
        <taxon>Agaricineae</taxon>
        <taxon>Strophariaceae</taxon>
        <taxon>Hypholoma</taxon>
    </lineage>
</organism>
<proteinExistence type="predicted"/>
<evidence type="ECO:0000313" key="2">
    <source>
        <dbReference type="EMBL" id="KJA25213.1"/>
    </source>
</evidence>
<accession>A0A0D2MMR2</accession>
<gene>
    <name evidence="2" type="ORF">HYPSUDRAFT_441487</name>
</gene>
<name>A0A0D2MMR2_HYPSF</name>
<evidence type="ECO:0000313" key="3">
    <source>
        <dbReference type="Proteomes" id="UP000054270"/>
    </source>
</evidence>
<reference evidence="3" key="1">
    <citation type="submission" date="2014-04" db="EMBL/GenBank/DDBJ databases">
        <title>Evolutionary Origins and Diversification of the Mycorrhizal Mutualists.</title>
        <authorList>
            <consortium name="DOE Joint Genome Institute"/>
            <consortium name="Mycorrhizal Genomics Consortium"/>
            <person name="Kohler A."/>
            <person name="Kuo A."/>
            <person name="Nagy L.G."/>
            <person name="Floudas D."/>
            <person name="Copeland A."/>
            <person name="Barry K.W."/>
            <person name="Cichocki N."/>
            <person name="Veneault-Fourrey C."/>
            <person name="LaButti K."/>
            <person name="Lindquist E.A."/>
            <person name="Lipzen A."/>
            <person name="Lundell T."/>
            <person name="Morin E."/>
            <person name="Murat C."/>
            <person name="Riley R."/>
            <person name="Ohm R."/>
            <person name="Sun H."/>
            <person name="Tunlid A."/>
            <person name="Henrissat B."/>
            <person name="Grigoriev I.V."/>
            <person name="Hibbett D.S."/>
            <person name="Martin F."/>
        </authorList>
    </citation>
    <scope>NUCLEOTIDE SEQUENCE [LARGE SCALE GENOMIC DNA]</scope>
    <source>
        <strain evidence="3">FD-334 SS-4</strain>
    </source>
</reference>